<evidence type="ECO:0000256" key="3">
    <source>
        <dbReference type="ARBA" id="ARBA00022777"/>
    </source>
</evidence>
<dbReference type="PROSITE" id="PS00107">
    <property type="entry name" value="PROTEIN_KINASE_ATP"/>
    <property type="match status" value="1"/>
</dbReference>
<dbReference type="InterPro" id="IPR008271">
    <property type="entry name" value="Ser/Thr_kinase_AS"/>
</dbReference>
<keyword evidence="2 5" id="KW-0547">Nucleotide-binding</keyword>
<feature type="region of interest" description="Disordered" evidence="6">
    <location>
        <begin position="45"/>
        <end position="83"/>
    </location>
</feature>
<feature type="binding site" evidence="5">
    <location>
        <position position="150"/>
    </location>
    <ligand>
        <name>ATP</name>
        <dbReference type="ChEBI" id="CHEBI:30616"/>
    </ligand>
</feature>
<feature type="compositionally biased region" description="Basic and acidic residues" evidence="6">
    <location>
        <begin position="1"/>
        <end position="12"/>
    </location>
</feature>
<evidence type="ECO:0000256" key="4">
    <source>
        <dbReference type="ARBA" id="ARBA00022840"/>
    </source>
</evidence>
<dbReference type="PROSITE" id="PS50011">
    <property type="entry name" value="PROTEIN_KINASE_DOM"/>
    <property type="match status" value="2"/>
</dbReference>
<organism evidence="8 9">
    <name type="scientific">Marchantia polymorpha</name>
    <name type="common">Common liverwort</name>
    <name type="synonym">Marchantia aquatica</name>
    <dbReference type="NCBI Taxonomy" id="3197"/>
    <lineage>
        <taxon>Eukaryota</taxon>
        <taxon>Viridiplantae</taxon>
        <taxon>Streptophyta</taxon>
        <taxon>Embryophyta</taxon>
        <taxon>Marchantiophyta</taxon>
        <taxon>Marchantiopsida</taxon>
        <taxon>Marchantiidae</taxon>
        <taxon>Marchantiales</taxon>
        <taxon>Marchantiaceae</taxon>
        <taxon>Marchantia</taxon>
    </lineage>
</organism>
<feature type="compositionally biased region" description="Low complexity" evidence="6">
    <location>
        <begin position="73"/>
        <end position="83"/>
    </location>
</feature>
<evidence type="ECO:0000259" key="7">
    <source>
        <dbReference type="PROSITE" id="PS50011"/>
    </source>
</evidence>
<dbReference type="GO" id="GO:0005737">
    <property type="term" value="C:cytoplasm"/>
    <property type="evidence" value="ECO:0000318"/>
    <property type="project" value="GO_Central"/>
</dbReference>
<gene>
    <name evidence="8" type="ORF">MARPO_0004s0218</name>
</gene>
<keyword evidence="4 5" id="KW-0067">ATP-binding</keyword>
<reference evidence="9" key="1">
    <citation type="journal article" date="2017" name="Cell">
        <title>Insights into land plant evolution garnered from the Marchantia polymorpha genome.</title>
        <authorList>
            <person name="Bowman J.L."/>
            <person name="Kohchi T."/>
            <person name="Yamato K.T."/>
            <person name="Jenkins J."/>
            <person name="Shu S."/>
            <person name="Ishizaki K."/>
            <person name="Yamaoka S."/>
            <person name="Nishihama R."/>
            <person name="Nakamura Y."/>
            <person name="Berger F."/>
            <person name="Adam C."/>
            <person name="Aki S.S."/>
            <person name="Althoff F."/>
            <person name="Araki T."/>
            <person name="Arteaga-Vazquez M.A."/>
            <person name="Balasubrmanian S."/>
            <person name="Barry K."/>
            <person name="Bauer D."/>
            <person name="Boehm C.R."/>
            <person name="Briginshaw L."/>
            <person name="Caballero-Perez J."/>
            <person name="Catarino B."/>
            <person name="Chen F."/>
            <person name="Chiyoda S."/>
            <person name="Chovatia M."/>
            <person name="Davies K.M."/>
            <person name="Delmans M."/>
            <person name="Demura T."/>
            <person name="Dierschke T."/>
            <person name="Dolan L."/>
            <person name="Dorantes-Acosta A.E."/>
            <person name="Eklund D.M."/>
            <person name="Florent S.N."/>
            <person name="Flores-Sandoval E."/>
            <person name="Fujiyama A."/>
            <person name="Fukuzawa H."/>
            <person name="Galik B."/>
            <person name="Grimanelli D."/>
            <person name="Grimwood J."/>
            <person name="Grossniklaus U."/>
            <person name="Hamada T."/>
            <person name="Haseloff J."/>
            <person name="Hetherington A.J."/>
            <person name="Higo A."/>
            <person name="Hirakawa Y."/>
            <person name="Hundley H.N."/>
            <person name="Ikeda Y."/>
            <person name="Inoue K."/>
            <person name="Inoue S.I."/>
            <person name="Ishida S."/>
            <person name="Jia Q."/>
            <person name="Kakita M."/>
            <person name="Kanazawa T."/>
            <person name="Kawai Y."/>
            <person name="Kawashima T."/>
            <person name="Kennedy M."/>
            <person name="Kinose K."/>
            <person name="Kinoshita T."/>
            <person name="Kohara Y."/>
            <person name="Koide E."/>
            <person name="Komatsu K."/>
            <person name="Kopischke S."/>
            <person name="Kubo M."/>
            <person name="Kyozuka J."/>
            <person name="Lagercrantz U."/>
            <person name="Lin S.S."/>
            <person name="Lindquist E."/>
            <person name="Lipzen A.M."/>
            <person name="Lu C.W."/>
            <person name="De Luna E."/>
            <person name="Martienssen R.A."/>
            <person name="Minamino N."/>
            <person name="Mizutani M."/>
            <person name="Mizutani M."/>
            <person name="Mochizuki N."/>
            <person name="Monte I."/>
            <person name="Mosher R."/>
            <person name="Nagasaki H."/>
            <person name="Nakagami H."/>
            <person name="Naramoto S."/>
            <person name="Nishitani K."/>
            <person name="Ohtani M."/>
            <person name="Okamoto T."/>
            <person name="Okumura M."/>
            <person name="Phillips J."/>
            <person name="Pollak B."/>
            <person name="Reinders A."/>
            <person name="Rovekamp M."/>
            <person name="Sano R."/>
            <person name="Sawa S."/>
            <person name="Schmid M.W."/>
            <person name="Shirakawa M."/>
            <person name="Solano R."/>
            <person name="Spunde A."/>
            <person name="Suetsugu N."/>
            <person name="Sugano S."/>
            <person name="Sugiyama A."/>
            <person name="Sun R."/>
            <person name="Suzuki Y."/>
            <person name="Takenaka M."/>
            <person name="Takezawa D."/>
            <person name="Tomogane H."/>
            <person name="Tsuzuki M."/>
            <person name="Ueda T."/>
            <person name="Umeda M."/>
            <person name="Ward J.M."/>
            <person name="Watanabe Y."/>
            <person name="Yazaki K."/>
            <person name="Yokoyama R."/>
            <person name="Yoshitake Y."/>
            <person name="Yotsui I."/>
            <person name="Zachgo S."/>
            <person name="Schmutz J."/>
        </authorList>
    </citation>
    <scope>NUCLEOTIDE SEQUENCE [LARGE SCALE GENOMIC DNA]</scope>
    <source>
        <strain evidence="9">Tak-1</strain>
    </source>
</reference>
<feature type="region of interest" description="Disordered" evidence="6">
    <location>
        <begin position="1"/>
        <end position="29"/>
    </location>
</feature>
<evidence type="ECO:0000256" key="5">
    <source>
        <dbReference type="PROSITE-ProRule" id="PRU10141"/>
    </source>
</evidence>
<protein>
    <recommendedName>
        <fullName evidence="7">Protein kinase domain-containing protein</fullName>
    </recommendedName>
</protein>
<dbReference type="EMBL" id="KZ772676">
    <property type="protein sequence ID" value="PTQ48974.1"/>
    <property type="molecule type" value="Genomic_DNA"/>
</dbReference>
<dbReference type="SMART" id="SM00220">
    <property type="entry name" value="S_TKc"/>
    <property type="match status" value="1"/>
</dbReference>
<keyword evidence="1" id="KW-0808">Transferase</keyword>
<evidence type="ECO:0000313" key="9">
    <source>
        <dbReference type="Proteomes" id="UP000244005"/>
    </source>
</evidence>
<dbReference type="InterPro" id="IPR011009">
    <property type="entry name" value="Kinase-like_dom_sf"/>
</dbReference>
<evidence type="ECO:0000313" key="8">
    <source>
        <dbReference type="EMBL" id="PTQ48974.1"/>
    </source>
</evidence>
<dbReference type="CDD" id="cd00180">
    <property type="entry name" value="PKc"/>
    <property type="match status" value="1"/>
</dbReference>
<name>A0A2R6XS84_MARPO</name>
<feature type="compositionally biased region" description="Acidic residues" evidence="6">
    <location>
        <begin position="13"/>
        <end position="22"/>
    </location>
</feature>
<dbReference type="InterPro" id="IPR017441">
    <property type="entry name" value="Protein_kinase_ATP_BS"/>
</dbReference>
<evidence type="ECO:0000256" key="6">
    <source>
        <dbReference type="SAM" id="MobiDB-lite"/>
    </source>
</evidence>
<dbReference type="PANTHER" id="PTHR44167">
    <property type="entry name" value="OVARIAN-SPECIFIC SERINE/THREONINE-PROTEIN KINASE LOK-RELATED"/>
    <property type="match status" value="1"/>
</dbReference>
<evidence type="ECO:0000256" key="2">
    <source>
        <dbReference type="ARBA" id="ARBA00022741"/>
    </source>
</evidence>
<proteinExistence type="predicted"/>
<dbReference type="GO" id="GO:0004674">
    <property type="term" value="F:protein serine/threonine kinase activity"/>
    <property type="evidence" value="ECO:0000318"/>
    <property type="project" value="GO_Central"/>
</dbReference>
<feature type="domain" description="Protein kinase" evidence="7">
    <location>
        <begin position="120"/>
        <end position="386"/>
    </location>
</feature>
<sequence length="705" mass="80588">MSFHTNLDKEMADLSDPEDSDDPITPALQEIEVVPALQTFFYTEESRFPSTSKRRKHEAEEASPSEVRSTDEPSASSPRANAAPFLLHRLPSPEPVEEEGAEAFFRIKILNEDLDIHDNYRQLDFIGSGTFGAIYEVEDARNPQIRLAMKCQSKKPPGFLAAANPDEELLRIYKELVIMSRIIPKHKNIIEVKDVLISPDNVYIVQELCASLTLDDFYPVADNASGRRIFKQLVGALNFIHEYGVVHGDLKSDNVLFADRNFMECKIIDFGLSVYRPEWAKKTNKNFERGKWLSEAELRTPRDLHASHTEDIEALGRILHSILAGTDVPSIFQSFMSNSDNKYKPRMDIFDESALNLLGIIGPTYFHLDEYANYQSLEEILQHPWLVEETQTLATRDLELAREIPLLETDLTGLKILFRDWQVVYFRIIRNDEDVGIHYRVLDSFQRGDGNTEIFECVNADIETTSNTKHAMIVLSRNGQPESMSPNDAVSEALRIYNELLITLRILPRHPNIAEIRDVIVHKDFVLVIRELCERDTLEDFFPLARNENSRNIFRQIAEAVRLMHLFGVVHMDLHCHQIVFTDSHFTTCKIVGFSNALYDSELAQCAHENFKAEDWITPELQIMARDIKVEVDIRALGSILLAMMVGIWQPDPDNLDPTLLPRLGVFDENATNLLSKIGPSPFGPLEDDRLPSIDEICLHPWLFF</sequence>
<dbReference type="Pfam" id="PF00069">
    <property type="entry name" value="Pkinase"/>
    <property type="match status" value="2"/>
</dbReference>
<dbReference type="Proteomes" id="UP000244005">
    <property type="component" value="Unassembled WGS sequence"/>
</dbReference>
<dbReference type="AlphaFoldDB" id="A0A2R6XS84"/>
<feature type="domain" description="Protein kinase" evidence="7">
    <location>
        <begin position="439"/>
        <end position="703"/>
    </location>
</feature>
<keyword evidence="9" id="KW-1185">Reference proteome</keyword>
<keyword evidence="3" id="KW-0418">Kinase</keyword>
<dbReference type="GO" id="GO:0044773">
    <property type="term" value="P:mitotic DNA damage checkpoint signaling"/>
    <property type="evidence" value="ECO:0000318"/>
    <property type="project" value="GO_Central"/>
</dbReference>
<dbReference type="OrthoDB" id="541276at2759"/>
<dbReference type="InterPro" id="IPR000719">
    <property type="entry name" value="Prot_kinase_dom"/>
</dbReference>
<dbReference type="GO" id="GO:0005524">
    <property type="term" value="F:ATP binding"/>
    <property type="evidence" value="ECO:0007669"/>
    <property type="project" value="UniProtKB-UniRule"/>
</dbReference>
<dbReference type="Gramene" id="Mp3g14530.1">
    <property type="protein sequence ID" value="Mp3g14530.1.cds"/>
    <property type="gene ID" value="Mp3g14530"/>
</dbReference>
<dbReference type="GO" id="GO:0005634">
    <property type="term" value="C:nucleus"/>
    <property type="evidence" value="ECO:0000318"/>
    <property type="project" value="GO_Central"/>
</dbReference>
<dbReference type="SUPFAM" id="SSF56112">
    <property type="entry name" value="Protein kinase-like (PK-like)"/>
    <property type="match status" value="2"/>
</dbReference>
<dbReference type="Gene3D" id="1.10.510.10">
    <property type="entry name" value="Transferase(Phosphotransferase) domain 1"/>
    <property type="match status" value="2"/>
</dbReference>
<dbReference type="PANTHER" id="PTHR44167:SF18">
    <property type="entry name" value="PROTEIN KINASE DOMAIN-CONTAINING PROTEIN"/>
    <property type="match status" value="1"/>
</dbReference>
<evidence type="ECO:0000256" key="1">
    <source>
        <dbReference type="ARBA" id="ARBA00022679"/>
    </source>
</evidence>
<accession>A0A2R6XS84</accession>
<dbReference type="PROSITE" id="PS00108">
    <property type="entry name" value="PROTEIN_KINASE_ST"/>
    <property type="match status" value="1"/>
</dbReference>